<sequence length="219" mass="24075">MKRFNWQGNDEKGRPTITDVARAAGVSVGTVSNFLNGTVPVKAEKAEKIQATIQKLAYRPSVFARSLPMMSARKVKAAEGNPRLLVVGHICVDYLCRVQVLPHRDDRVAVSHIDKALGVSEPFSSHRTSPVTLWNPSVPMNEKCGSPSAWMLAQVISCIIASLYVVTPYLVQAATNAARDRGAMWLHVDFEEHLASFYRGCGFEPTEAGLIRLRKANSL</sequence>
<dbReference type="PROSITE" id="PS50943">
    <property type="entry name" value="HTH_CROC1"/>
    <property type="match status" value="1"/>
</dbReference>
<dbReference type="Proteomes" id="UP000198939">
    <property type="component" value="Unassembled WGS sequence"/>
</dbReference>
<evidence type="ECO:0000256" key="3">
    <source>
        <dbReference type="ARBA" id="ARBA00023163"/>
    </source>
</evidence>
<evidence type="ECO:0000256" key="2">
    <source>
        <dbReference type="ARBA" id="ARBA00023125"/>
    </source>
</evidence>
<evidence type="ECO:0000313" key="10">
    <source>
        <dbReference type="Proteomes" id="UP000198939"/>
    </source>
</evidence>
<organism evidence="7 9">
    <name type="scientific">Rhizobium tibeticum</name>
    <dbReference type="NCBI Taxonomy" id="501024"/>
    <lineage>
        <taxon>Bacteria</taxon>
        <taxon>Pseudomonadati</taxon>
        <taxon>Pseudomonadota</taxon>
        <taxon>Alphaproteobacteria</taxon>
        <taxon>Hyphomicrobiales</taxon>
        <taxon>Rhizobiaceae</taxon>
        <taxon>Rhizobium/Agrobacterium group</taxon>
        <taxon>Rhizobium</taxon>
    </lineage>
</organism>
<dbReference type="InterPro" id="IPR016181">
    <property type="entry name" value="Acyl_CoA_acyltransferase"/>
</dbReference>
<dbReference type="PANTHER" id="PTHR30146:SF109">
    <property type="entry name" value="HTH-TYPE TRANSCRIPTIONAL REGULATOR GALS"/>
    <property type="match status" value="1"/>
</dbReference>
<dbReference type="PANTHER" id="PTHR30146">
    <property type="entry name" value="LACI-RELATED TRANSCRIPTIONAL REPRESSOR"/>
    <property type="match status" value="1"/>
</dbReference>
<evidence type="ECO:0000259" key="5">
    <source>
        <dbReference type="PROSITE" id="PS50932"/>
    </source>
</evidence>
<feature type="domain" description="HTH cro/C1-type" evidence="6">
    <location>
        <begin position="16"/>
        <end position="59"/>
    </location>
</feature>
<evidence type="ECO:0000259" key="6">
    <source>
        <dbReference type="PROSITE" id="PS50943"/>
    </source>
</evidence>
<dbReference type="CDD" id="cd01392">
    <property type="entry name" value="HTH_LacI"/>
    <property type="match status" value="1"/>
</dbReference>
<dbReference type="InterPro" id="IPR001387">
    <property type="entry name" value="Cro/C1-type_HTH"/>
</dbReference>
<dbReference type="STRING" id="501024.RTCCBAU85039_6238"/>
<dbReference type="GO" id="GO:0000976">
    <property type="term" value="F:transcription cis-regulatory region binding"/>
    <property type="evidence" value="ECO:0007669"/>
    <property type="project" value="TreeGrafter"/>
</dbReference>
<dbReference type="AlphaFoldDB" id="A0A1H8VY58"/>
<dbReference type="SMART" id="SM00354">
    <property type="entry name" value="HTH_LACI"/>
    <property type="match status" value="1"/>
</dbReference>
<evidence type="ECO:0000313" key="7">
    <source>
        <dbReference type="EMBL" id="SEI19772.1"/>
    </source>
</evidence>
<feature type="domain" description="HTH lacI-type" evidence="5">
    <location>
        <begin position="15"/>
        <end position="69"/>
    </location>
</feature>
<dbReference type="Proteomes" id="UP000183063">
    <property type="component" value="Unassembled WGS sequence"/>
</dbReference>
<keyword evidence="4" id="KW-1133">Transmembrane helix</keyword>
<feature type="transmembrane region" description="Helical" evidence="4">
    <location>
        <begin position="149"/>
        <end position="171"/>
    </location>
</feature>
<dbReference type="EMBL" id="FNXB01000060">
    <property type="protein sequence ID" value="SEI19772.1"/>
    <property type="molecule type" value="Genomic_DNA"/>
</dbReference>
<dbReference type="SUPFAM" id="SSF47413">
    <property type="entry name" value="lambda repressor-like DNA-binding domains"/>
    <property type="match status" value="1"/>
</dbReference>
<reference evidence="8 10" key="2">
    <citation type="submission" date="2016-10" db="EMBL/GenBank/DDBJ databases">
        <authorList>
            <person name="Varghese N."/>
            <person name="Submissions S."/>
        </authorList>
    </citation>
    <scope>NUCLEOTIDE SEQUENCE [LARGE SCALE GENOMIC DNA]</scope>
    <source>
        <strain evidence="8 10">CGMCC 1.7071</strain>
    </source>
</reference>
<dbReference type="Gene3D" id="1.10.260.40">
    <property type="entry name" value="lambda repressor-like DNA-binding domains"/>
    <property type="match status" value="1"/>
</dbReference>
<name>A0A1H8VY58_9HYPH</name>
<protein>
    <submittedName>
        <fullName evidence="7">Catabolite control protein A</fullName>
    </submittedName>
    <submittedName>
        <fullName evidence="8">Regulatory protein, lacI family</fullName>
    </submittedName>
</protein>
<dbReference type="EMBL" id="FOCV01000049">
    <property type="protein sequence ID" value="SEP20244.1"/>
    <property type="molecule type" value="Genomic_DNA"/>
</dbReference>
<dbReference type="PROSITE" id="PS00356">
    <property type="entry name" value="HTH_LACI_1"/>
    <property type="match status" value="1"/>
</dbReference>
<dbReference type="InterPro" id="IPR010982">
    <property type="entry name" value="Lambda_DNA-bd_dom_sf"/>
</dbReference>
<keyword evidence="1" id="KW-0805">Transcription regulation</keyword>
<evidence type="ECO:0000313" key="9">
    <source>
        <dbReference type="Proteomes" id="UP000183063"/>
    </source>
</evidence>
<dbReference type="GO" id="GO:0003700">
    <property type="term" value="F:DNA-binding transcription factor activity"/>
    <property type="evidence" value="ECO:0007669"/>
    <property type="project" value="TreeGrafter"/>
</dbReference>
<evidence type="ECO:0000256" key="4">
    <source>
        <dbReference type="SAM" id="Phobius"/>
    </source>
</evidence>
<keyword evidence="2" id="KW-0238">DNA-binding</keyword>
<keyword evidence="3" id="KW-0804">Transcription</keyword>
<proteinExistence type="predicted"/>
<evidence type="ECO:0000256" key="1">
    <source>
        <dbReference type="ARBA" id="ARBA00023015"/>
    </source>
</evidence>
<keyword evidence="4" id="KW-0472">Membrane</keyword>
<gene>
    <name evidence="7" type="primary">ccpA_6</name>
    <name evidence="7" type="ORF">RTCCBAU85039_6238</name>
    <name evidence="8" type="ORF">SAMN05216228_104910</name>
</gene>
<dbReference type="PROSITE" id="PS50932">
    <property type="entry name" value="HTH_LACI_2"/>
    <property type="match status" value="1"/>
</dbReference>
<reference evidence="7" key="1">
    <citation type="submission" date="2016-10" db="EMBL/GenBank/DDBJ databases">
        <authorList>
            <person name="de Groot N.N."/>
        </authorList>
    </citation>
    <scope>NUCLEOTIDE SEQUENCE [LARGE SCALE GENOMIC DNA]</scope>
    <source>
        <strain evidence="7">CCBAU85039</strain>
    </source>
</reference>
<accession>A0A1H8VY58</accession>
<keyword evidence="10" id="KW-1185">Reference proteome</keyword>
<evidence type="ECO:0000313" key="8">
    <source>
        <dbReference type="EMBL" id="SEP20244.1"/>
    </source>
</evidence>
<reference evidence="9" key="3">
    <citation type="submission" date="2016-10" db="EMBL/GenBank/DDBJ databases">
        <authorList>
            <person name="Wibberg D."/>
        </authorList>
    </citation>
    <scope>NUCLEOTIDE SEQUENCE [LARGE SCALE GENOMIC DNA]</scope>
</reference>
<keyword evidence="4" id="KW-0812">Transmembrane</keyword>
<dbReference type="InterPro" id="IPR000843">
    <property type="entry name" value="HTH_LacI"/>
</dbReference>
<dbReference type="SUPFAM" id="SSF55729">
    <property type="entry name" value="Acyl-CoA N-acyltransferases (Nat)"/>
    <property type="match status" value="1"/>
</dbReference>
<dbReference type="Pfam" id="PF00356">
    <property type="entry name" value="LacI"/>
    <property type="match status" value="1"/>
</dbReference>